<name>A0AAD7GU73_MYCRO</name>
<evidence type="ECO:0000313" key="2">
    <source>
        <dbReference type="EMBL" id="KAJ7705399.1"/>
    </source>
</evidence>
<protein>
    <submittedName>
        <fullName evidence="2">Uncharacterized protein</fullName>
    </submittedName>
</protein>
<feature type="compositionally biased region" description="Polar residues" evidence="1">
    <location>
        <begin position="56"/>
        <end position="67"/>
    </location>
</feature>
<accession>A0AAD7GU73</accession>
<evidence type="ECO:0000256" key="1">
    <source>
        <dbReference type="SAM" id="MobiDB-lite"/>
    </source>
</evidence>
<dbReference type="Proteomes" id="UP001221757">
    <property type="component" value="Unassembled WGS sequence"/>
</dbReference>
<feature type="compositionally biased region" description="Basic and acidic residues" evidence="1">
    <location>
        <begin position="35"/>
        <end position="50"/>
    </location>
</feature>
<sequence>MHGSNPTTTTSLSGFLCCDAGPQGSSESRYFQPTRDSEQDRTSSHDDENTRPMLLTDSTSKQATQRPTLRAQLTGKDTKIAELQAVNLRLSVEIHQLRIDHERLSSAHDILLDHKRSLSVTNRSLNSLKRKAQTAFDEELVLGKFGSGNRFEPEPD</sequence>
<organism evidence="2 3">
    <name type="scientific">Mycena rosella</name>
    <name type="common">Pink bonnet</name>
    <name type="synonym">Agaricus rosellus</name>
    <dbReference type="NCBI Taxonomy" id="1033263"/>
    <lineage>
        <taxon>Eukaryota</taxon>
        <taxon>Fungi</taxon>
        <taxon>Dikarya</taxon>
        <taxon>Basidiomycota</taxon>
        <taxon>Agaricomycotina</taxon>
        <taxon>Agaricomycetes</taxon>
        <taxon>Agaricomycetidae</taxon>
        <taxon>Agaricales</taxon>
        <taxon>Marasmiineae</taxon>
        <taxon>Mycenaceae</taxon>
        <taxon>Mycena</taxon>
    </lineage>
</organism>
<evidence type="ECO:0000313" key="3">
    <source>
        <dbReference type="Proteomes" id="UP001221757"/>
    </source>
</evidence>
<keyword evidence="3" id="KW-1185">Reference proteome</keyword>
<gene>
    <name evidence="2" type="ORF">B0H17DRAFT_1037845</name>
</gene>
<dbReference type="EMBL" id="JARKIE010000008">
    <property type="protein sequence ID" value="KAJ7705399.1"/>
    <property type="molecule type" value="Genomic_DNA"/>
</dbReference>
<feature type="region of interest" description="Disordered" evidence="1">
    <location>
        <begin position="23"/>
        <end position="71"/>
    </location>
</feature>
<dbReference type="AlphaFoldDB" id="A0AAD7GU73"/>
<comment type="caution">
    <text evidence="2">The sequence shown here is derived from an EMBL/GenBank/DDBJ whole genome shotgun (WGS) entry which is preliminary data.</text>
</comment>
<proteinExistence type="predicted"/>
<reference evidence="2" key="1">
    <citation type="submission" date="2023-03" db="EMBL/GenBank/DDBJ databases">
        <title>Massive genome expansion in bonnet fungi (Mycena s.s.) driven by repeated elements and novel gene families across ecological guilds.</title>
        <authorList>
            <consortium name="Lawrence Berkeley National Laboratory"/>
            <person name="Harder C.B."/>
            <person name="Miyauchi S."/>
            <person name="Viragh M."/>
            <person name="Kuo A."/>
            <person name="Thoen E."/>
            <person name="Andreopoulos B."/>
            <person name="Lu D."/>
            <person name="Skrede I."/>
            <person name="Drula E."/>
            <person name="Henrissat B."/>
            <person name="Morin E."/>
            <person name="Kohler A."/>
            <person name="Barry K."/>
            <person name="LaButti K."/>
            <person name="Morin E."/>
            <person name="Salamov A."/>
            <person name="Lipzen A."/>
            <person name="Mereny Z."/>
            <person name="Hegedus B."/>
            <person name="Baldrian P."/>
            <person name="Stursova M."/>
            <person name="Weitz H."/>
            <person name="Taylor A."/>
            <person name="Grigoriev I.V."/>
            <person name="Nagy L.G."/>
            <person name="Martin F."/>
            <person name="Kauserud H."/>
        </authorList>
    </citation>
    <scope>NUCLEOTIDE SEQUENCE</scope>
    <source>
        <strain evidence="2">CBHHK067</strain>
    </source>
</reference>